<dbReference type="Proteomes" id="UP000507245">
    <property type="component" value="Unassembled WGS sequence"/>
</dbReference>
<evidence type="ECO:0000313" key="3">
    <source>
        <dbReference type="Proteomes" id="UP000507245"/>
    </source>
</evidence>
<evidence type="ECO:0000259" key="1">
    <source>
        <dbReference type="Pfam" id="PF10551"/>
    </source>
</evidence>
<protein>
    <recommendedName>
        <fullName evidence="1">MULE transposase domain-containing protein</fullName>
    </recommendedName>
</protein>
<dbReference type="Pfam" id="PF10551">
    <property type="entry name" value="MULE"/>
    <property type="match status" value="1"/>
</dbReference>
<dbReference type="EMBL" id="CAEKKB010000004">
    <property type="protein sequence ID" value="CAB4308728.1"/>
    <property type="molecule type" value="Genomic_DNA"/>
</dbReference>
<feature type="domain" description="MULE transposase" evidence="1">
    <location>
        <begin position="198"/>
        <end position="291"/>
    </location>
</feature>
<dbReference type="OrthoDB" id="1164063at2759"/>
<accession>A0A6J5XD03</accession>
<dbReference type="AlphaFoldDB" id="A0A6J5XD03"/>
<evidence type="ECO:0000313" key="2">
    <source>
        <dbReference type="EMBL" id="CAB4308728.1"/>
    </source>
</evidence>
<sequence length="318" mass="36728">MVGSKCVDPKKAPIHPDDEHFIMELKYAGKFVNNGKDYEEGTIEVYDNVDPDRFSTTKLRDIMKQTVKGKGPMYDSDYFEVVDVDDDEEDDVDWYEEDDVVEASGEASLHSVPVYDDNGDEFDKEIYDEENDAALEDDNMFMHNVQIPKMALVVHLILMMKDKDQGLDRRLLKSLRVLMLHSTLSCGSIVQSYSRPIIGVDGCHLKGTFQGQLLMAAGIDANDNMYQLLILWLSWRPKNTWCWFLQLLIKDLGPVSEHEWTFILDQQKGLDVALDLVVPEAAHKWCVRRFYGNFKTFHRGRALKDLLEHQMWLILSVR</sequence>
<proteinExistence type="predicted"/>
<organism evidence="2 3">
    <name type="scientific">Prunus armeniaca</name>
    <name type="common">Apricot</name>
    <name type="synonym">Armeniaca vulgaris</name>
    <dbReference type="NCBI Taxonomy" id="36596"/>
    <lineage>
        <taxon>Eukaryota</taxon>
        <taxon>Viridiplantae</taxon>
        <taxon>Streptophyta</taxon>
        <taxon>Embryophyta</taxon>
        <taxon>Tracheophyta</taxon>
        <taxon>Spermatophyta</taxon>
        <taxon>Magnoliopsida</taxon>
        <taxon>eudicotyledons</taxon>
        <taxon>Gunneridae</taxon>
        <taxon>Pentapetalae</taxon>
        <taxon>rosids</taxon>
        <taxon>fabids</taxon>
        <taxon>Rosales</taxon>
        <taxon>Rosaceae</taxon>
        <taxon>Amygdaloideae</taxon>
        <taxon>Amygdaleae</taxon>
        <taxon>Prunus</taxon>
    </lineage>
</organism>
<dbReference type="PANTHER" id="PTHR31973:SF199">
    <property type="entry name" value="SWIM-TYPE DOMAIN-CONTAINING PROTEIN"/>
    <property type="match status" value="1"/>
</dbReference>
<gene>
    <name evidence="2" type="ORF">ORAREDHAP_LOCUS28518</name>
</gene>
<keyword evidence="3" id="KW-1185">Reference proteome</keyword>
<dbReference type="PANTHER" id="PTHR31973">
    <property type="entry name" value="POLYPROTEIN, PUTATIVE-RELATED"/>
    <property type="match status" value="1"/>
</dbReference>
<reference evidence="3" key="1">
    <citation type="journal article" date="2020" name="Genome Biol.">
        <title>Gamete binning: chromosome-level and haplotype-resolved genome assembly enabled by high-throughput single-cell sequencing of gamete genomes.</title>
        <authorList>
            <person name="Campoy J.A."/>
            <person name="Sun H."/>
            <person name="Goel M."/>
            <person name="Jiao W.-B."/>
            <person name="Folz-Donahue K."/>
            <person name="Wang N."/>
            <person name="Rubio M."/>
            <person name="Liu C."/>
            <person name="Kukat C."/>
            <person name="Ruiz D."/>
            <person name="Huettel B."/>
            <person name="Schneeberger K."/>
        </authorList>
    </citation>
    <scope>NUCLEOTIDE SEQUENCE [LARGE SCALE GENOMIC DNA]</scope>
    <source>
        <strain evidence="3">cv. Rojo Pasion</strain>
    </source>
</reference>
<name>A0A6J5XD03_PRUAR</name>
<dbReference type="InterPro" id="IPR018289">
    <property type="entry name" value="MULE_transposase_dom"/>
</dbReference>